<dbReference type="PANTHER" id="PTHR46246:SF1">
    <property type="entry name" value="GUANOSINE-3',5'-BIS(DIPHOSPHATE) 3'-PYROPHOSPHOHYDROLASE MESH1"/>
    <property type="match status" value="1"/>
</dbReference>
<name>A0A1M4XN94_9CLOT</name>
<dbReference type="SUPFAM" id="SSF109604">
    <property type="entry name" value="HD-domain/PDEase-like"/>
    <property type="match status" value="1"/>
</dbReference>
<sequence>MTKEEEAIHNKEYVYRCIPHRAACDREGRLYCRAANAVLENPVYCSYCPCFAGRDGKEQPVCRYYDFPWQEKTDSRTPNQWKKYADGLIGAGLVPVFPDYIIKRDETEESIEQALQFAAEAHKRQVRKGTGIPYIVHPMEVLSILRGMTEDPDILMAGVLHDVLEDTPSGELELEQRFGPRVLKLVKKETEDKRRHLPAKDSWKIRKMEMISQIRREPAELKKIVLADKLSNMRATKRGYDKEGEAIWQRFNVTDPGMHRWYYMTIGEILAELEDTQAYQEYMHLCREIFGQVRSKG</sequence>
<accession>A0A1M4XN94</accession>
<dbReference type="SMART" id="SM00471">
    <property type="entry name" value="HDc"/>
    <property type="match status" value="1"/>
</dbReference>
<dbReference type="Gene3D" id="1.10.3210.10">
    <property type="entry name" value="Hypothetical protein af1432"/>
    <property type="match status" value="1"/>
</dbReference>
<dbReference type="Pfam" id="PF13328">
    <property type="entry name" value="HD_4"/>
    <property type="match status" value="1"/>
</dbReference>
<gene>
    <name evidence="2" type="ORF">SAMN02745158_02045</name>
</gene>
<evidence type="ECO:0000259" key="1">
    <source>
        <dbReference type="SMART" id="SM00471"/>
    </source>
</evidence>
<dbReference type="GO" id="GO:0008893">
    <property type="term" value="F:guanosine-3',5'-bis(diphosphate) 3'-diphosphatase activity"/>
    <property type="evidence" value="ECO:0007669"/>
    <property type="project" value="TreeGrafter"/>
</dbReference>
<dbReference type="CDD" id="cd00077">
    <property type="entry name" value="HDc"/>
    <property type="match status" value="1"/>
</dbReference>
<dbReference type="STRING" id="1122155.SAMN02745158_02045"/>
<dbReference type="Proteomes" id="UP000184245">
    <property type="component" value="Unassembled WGS sequence"/>
</dbReference>
<evidence type="ECO:0000313" key="2">
    <source>
        <dbReference type="EMBL" id="SHE94959.1"/>
    </source>
</evidence>
<dbReference type="AlphaFoldDB" id="A0A1M4XN94"/>
<dbReference type="PANTHER" id="PTHR46246">
    <property type="entry name" value="GUANOSINE-3',5'-BIS(DIPHOSPHATE) 3'-PYROPHOSPHOHYDROLASE MESH1"/>
    <property type="match status" value="1"/>
</dbReference>
<evidence type="ECO:0000313" key="3">
    <source>
        <dbReference type="Proteomes" id="UP000184245"/>
    </source>
</evidence>
<dbReference type="InterPro" id="IPR003607">
    <property type="entry name" value="HD/PDEase_dom"/>
</dbReference>
<organism evidence="2 3">
    <name type="scientific">Lactonifactor longoviformis DSM 17459</name>
    <dbReference type="NCBI Taxonomy" id="1122155"/>
    <lineage>
        <taxon>Bacteria</taxon>
        <taxon>Bacillati</taxon>
        <taxon>Bacillota</taxon>
        <taxon>Clostridia</taxon>
        <taxon>Eubacteriales</taxon>
        <taxon>Clostridiaceae</taxon>
        <taxon>Lactonifactor</taxon>
    </lineage>
</organism>
<feature type="domain" description="HD/PDEase" evidence="1">
    <location>
        <begin position="130"/>
        <end position="242"/>
    </location>
</feature>
<reference evidence="2 3" key="1">
    <citation type="submission" date="2016-11" db="EMBL/GenBank/DDBJ databases">
        <authorList>
            <person name="Jaros S."/>
            <person name="Januszkiewicz K."/>
            <person name="Wedrychowicz H."/>
        </authorList>
    </citation>
    <scope>NUCLEOTIDE SEQUENCE [LARGE SCALE GENOMIC DNA]</scope>
    <source>
        <strain evidence="2 3">DSM 17459</strain>
    </source>
</reference>
<dbReference type="OrthoDB" id="9802385at2"/>
<dbReference type="InterPro" id="IPR052194">
    <property type="entry name" value="MESH1"/>
</dbReference>
<proteinExistence type="predicted"/>
<keyword evidence="3" id="KW-1185">Reference proteome</keyword>
<protein>
    <submittedName>
        <fullName evidence="2">HD domain-containing protein</fullName>
    </submittedName>
</protein>
<dbReference type="EMBL" id="FQVI01000009">
    <property type="protein sequence ID" value="SHE94959.1"/>
    <property type="molecule type" value="Genomic_DNA"/>
</dbReference>